<keyword evidence="4" id="KW-0256">Endoplasmic reticulum</keyword>
<evidence type="ECO:0000313" key="11">
    <source>
        <dbReference type="Proteomes" id="UP000005205"/>
    </source>
</evidence>
<dbReference type="SMART" id="SM00014">
    <property type="entry name" value="acidPPc"/>
    <property type="match status" value="1"/>
</dbReference>
<gene>
    <name evidence="10" type="primary">105625865</name>
</gene>
<dbReference type="EMBL" id="ADTU01003789">
    <property type="status" value="NOT_ANNOTATED_CDS"/>
    <property type="molecule type" value="Genomic_DNA"/>
</dbReference>
<dbReference type="PANTHER" id="PTHR14969">
    <property type="entry name" value="SPHINGOSINE-1-PHOSPHATE PHOSPHOHYDROLASE"/>
    <property type="match status" value="1"/>
</dbReference>
<feature type="transmembrane region" description="Helical" evidence="8">
    <location>
        <begin position="147"/>
        <end position="164"/>
    </location>
</feature>
<dbReference type="GO" id="GO:0042392">
    <property type="term" value="F:sphingosine-1-phosphate phosphatase activity"/>
    <property type="evidence" value="ECO:0007669"/>
    <property type="project" value="TreeGrafter"/>
</dbReference>
<evidence type="ECO:0000259" key="9">
    <source>
        <dbReference type="SMART" id="SM00014"/>
    </source>
</evidence>
<protein>
    <recommendedName>
        <fullName evidence="9">Phosphatidic acid phosphatase type 2/haloperoxidase domain-containing protein</fullName>
    </recommendedName>
</protein>
<dbReference type="GO" id="GO:0005789">
    <property type="term" value="C:endoplasmic reticulum membrane"/>
    <property type="evidence" value="ECO:0007669"/>
    <property type="project" value="UniProtKB-SubCell"/>
</dbReference>
<feature type="transmembrane region" description="Helical" evidence="8">
    <location>
        <begin position="240"/>
        <end position="261"/>
    </location>
</feature>
<name>A0A158NYF8_ATTCE</name>
<dbReference type="EnsemblMetazoa" id="XM_012207176.1">
    <property type="protein sequence ID" value="XP_012062566.1"/>
    <property type="gene ID" value="LOC105625865"/>
</dbReference>
<evidence type="ECO:0000313" key="10">
    <source>
        <dbReference type="EnsemblMetazoa" id="XP_012062566.1"/>
    </source>
</evidence>
<dbReference type="InterPro" id="IPR036938">
    <property type="entry name" value="PAP2/HPO_sf"/>
</dbReference>
<evidence type="ECO:0000256" key="6">
    <source>
        <dbReference type="ARBA" id="ARBA00023136"/>
    </source>
</evidence>
<dbReference type="CDD" id="cd03388">
    <property type="entry name" value="PAP2_SPPase1"/>
    <property type="match status" value="1"/>
</dbReference>
<dbReference type="OrthoDB" id="301434at2759"/>
<dbReference type="KEGG" id="acep:105625865"/>
<comment type="subcellular location">
    <subcellularLocation>
        <location evidence="1">Endoplasmic reticulum membrane</location>
        <topology evidence="1">Multi-pass membrane protein</topology>
    </subcellularLocation>
</comment>
<dbReference type="PANTHER" id="PTHR14969:SF28">
    <property type="entry name" value="DIHYDROSPHINGOSINE 1-PHOSPHATE PHOSPHATASE LCB3-RELATED"/>
    <property type="match status" value="1"/>
</dbReference>
<dbReference type="GO" id="GO:0006670">
    <property type="term" value="P:sphingosine metabolic process"/>
    <property type="evidence" value="ECO:0007669"/>
    <property type="project" value="TreeGrafter"/>
</dbReference>
<feature type="domain" description="Phosphatidic acid phosphatase type 2/haloperoxidase" evidence="9">
    <location>
        <begin position="144"/>
        <end position="258"/>
    </location>
</feature>
<keyword evidence="3" id="KW-0378">Hydrolase</keyword>
<dbReference type="eggNOG" id="KOG2822">
    <property type="taxonomic scope" value="Eukaryota"/>
</dbReference>
<feature type="transmembrane region" description="Helical" evidence="8">
    <location>
        <begin position="402"/>
        <end position="420"/>
    </location>
</feature>
<feature type="transmembrane region" description="Helical" evidence="8">
    <location>
        <begin position="185"/>
        <end position="204"/>
    </location>
</feature>
<reference evidence="11" key="1">
    <citation type="journal article" date="2011" name="PLoS Genet.">
        <title>The genome sequence of the leaf-cutter ant Atta cephalotes reveals insights into its obligate symbiotic lifestyle.</title>
        <authorList>
            <person name="Suen G."/>
            <person name="Teiling C."/>
            <person name="Li L."/>
            <person name="Holt C."/>
            <person name="Abouheif E."/>
            <person name="Bornberg-Bauer E."/>
            <person name="Bouffard P."/>
            <person name="Caldera E.J."/>
            <person name="Cash E."/>
            <person name="Cavanaugh A."/>
            <person name="Denas O."/>
            <person name="Elhaik E."/>
            <person name="Fave M.J."/>
            <person name="Gadau J."/>
            <person name="Gibson J.D."/>
            <person name="Graur D."/>
            <person name="Grubbs K.J."/>
            <person name="Hagen D.E."/>
            <person name="Harkins T.T."/>
            <person name="Helmkampf M."/>
            <person name="Hu H."/>
            <person name="Johnson B.R."/>
            <person name="Kim J."/>
            <person name="Marsh S.E."/>
            <person name="Moeller J.A."/>
            <person name="Munoz-Torres M.C."/>
            <person name="Murphy M.C."/>
            <person name="Naughton M.C."/>
            <person name="Nigam S."/>
            <person name="Overson R."/>
            <person name="Rajakumar R."/>
            <person name="Reese J.T."/>
            <person name="Scott J.J."/>
            <person name="Smith C.R."/>
            <person name="Tao S."/>
            <person name="Tsutsui N.D."/>
            <person name="Viljakainen L."/>
            <person name="Wissler L."/>
            <person name="Yandell M.D."/>
            <person name="Zimmer F."/>
            <person name="Taylor J."/>
            <person name="Slater S.C."/>
            <person name="Clifton S.W."/>
            <person name="Warren W.C."/>
            <person name="Elsik C.G."/>
            <person name="Smith C.D."/>
            <person name="Weinstock G.M."/>
            <person name="Gerardo N.M."/>
            <person name="Currie C.R."/>
        </authorList>
    </citation>
    <scope>NUCLEOTIDE SEQUENCE [LARGE SCALE GENOMIC DNA]</scope>
</reference>
<comment type="similarity">
    <text evidence="7">Belongs to the type 2 lipid phosphate phosphatase family.</text>
</comment>
<evidence type="ECO:0000256" key="1">
    <source>
        <dbReference type="ARBA" id="ARBA00004477"/>
    </source>
</evidence>
<feature type="transmembrane region" description="Helical" evidence="8">
    <location>
        <begin position="267"/>
        <end position="290"/>
    </location>
</feature>
<dbReference type="AlphaFoldDB" id="A0A158NYF8"/>
<evidence type="ECO:0000256" key="5">
    <source>
        <dbReference type="ARBA" id="ARBA00022989"/>
    </source>
</evidence>
<reference evidence="10" key="2">
    <citation type="submission" date="2016-04" db="UniProtKB">
        <authorList>
            <consortium name="EnsemblMetazoa"/>
        </authorList>
    </citation>
    <scope>IDENTIFICATION</scope>
</reference>
<dbReference type="STRING" id="12957.A0A158NYF8"/>
<dbReference type="SUPFAM" id="SSF48317">
    <property type="entry name" value="Acid phosphatase/Vanadium-dependent haloperoxidase"/>
    <property type="match status" value="1"/>
</dbReference>
<dbReference type="Proteomes" id="UP000005205">
    <property type="component" value="Unassembled WGS sequence"/>
</dbReference>
<keyword evidence="6 8" id="KW-0472">Membrane</keyword>
<evidence type="ECO:0000256" key="8">
    <source>
        <dbReference type="SAM" id="Phobius"/>
    </source>
</evidence>
<sequence length="437" mass="50247">MLLELIRIMDYLKDPQLVALIQQFFGVKISYNRHKKTFQEEEKKYNTKVDGNEENYISTCHSKKINDCDANQRLNIYTKQVNSSEQRTIETNKGVLTMSNNPNYIITNSFWYYTFVFGTELGDEIFYSTFLPFLFWNIDGAIGQRVVLIWGIIMTIGQILKDIIRWPRPACPPVIRLQDKWSQEYGMPSTHAMVGLTIPFSVILFTMNKYIYPFSVGFIIASLWCTLVSISRLYLGMHTVLDIVVGLALAIALMIPLVPLVDITSPYIVTNFWLLAMLIAISIAIIVYYPSNSKWTPTRSDTAMVVSVTTGVHTGAWLNYYTGLLRVSQFLPPFPIVWPTYSVLGCLIIRTALGFSGIIVTKTFCKSFSYIIICSILQINWRELVKCQDYNSNQNKVFVDLVYRYVFCFMLGVNTVYLLPQIFNMMGIERPAFYTEI</sequence>
<accession>A0A158NYF8</accession>
<feature type="transmembrane region" description="Helical" evidence="8">
    <location>
        <begin position="341"/>
        <end position="360"/>
    </location>
</feature>
<dbReference type="Gene3D" id="1.20.144.10">
    <property type="entry name" value="Phosphatidic acid phosphatase type 2/haloperoxidase"/>
    <property type="match status" value="1"/>
</dbReference>
<keyword evidence="5 8" id="KW-1133">Transmembrane helix</keyword>
<evidence type="ECO:0000256" key="2">
    <source>
        <dbReference type="ARBA" id="ARBA00022692"/>
    </source>
</evidence>
<evidence type="ECO:0000256" key="4">
    <source>
        <dbReference type="ARBA" id="ARBA00022824"/>
    </source>
</evidence>
<dbReference type="Pfam" id="PF01569">
    <property type="entry name" value="PAP2"/>
    <property type="match status" value="1"/>
</dbReference>
<evidence type="ECO:0000256" key="3">
    <source>
        <dbReference type="ARBA" id="ARBA00022801"/>
    </source>
</evidence>
<keyword evidence="2 8" id="KW-0812">Transmembrane</keyword>
<dbReference type="InterPro" id="IPR000326">
    <property type="entry name" value="PAP2/HPO"/>
</dbReference>
<feature type="transmembrane region" description="Helical" evidence="8">
    <location>
        <begin position="110"/>
        <end position="135"/>
    </location>
</feature>
<keyword evidence="11" id="KW-1185">Reference proteome</keyword>
<dbReference type="InParanoid" id="A0A158NYF8"/>
<evidence type="ECO:0000256" key="7">
    <source>
        <dbReference type="ARBA" id="ARBA00038324"/>
    </source>
</evidence>
<feature type="transmembrane region" description="Helical" evidence="8">
    <location>
        <begin position="210"/>
        <end position="228"/>
    </location>
</feature>
<proteinExistence type="inferred from homology"/>
<feature type="transmembrane region" description="Helical" evidence="8">
    <location>
        <begin position="302"/>
        <end position="321"/>
    </location>
</feature>
<organism evidence="10 11">
    <name type="scientific">Atta cephalotes</name>
    <name type="common">Leafcutter ant</name>
    <dbReference type="NCBI Taxonomy" id="12957"/>
    <lineage>
        <taxon>Eukaryota</taxon>
        <taxon>Metazoa</taxon>
        <taxon>Ecdysozoa</taxon>
        <taxon>Arthropoda</taxon>
        <taxon>Hexapoda</taxon>
        <taxon>Insecta</taxon>
        <taxon>Pterygota</taxon>
        <taxon>Neoptera</taxon>
        <taxon>Endopterygota</taxon>
        <taxon>Hymenoptera</taxon>
        <taxon>Apocrita</taxon>
        <taxon>Aculeata</taxon>
        <taxon>Formicoidea</taxon>
        <taxon>Formicidae</taxon>
        <taxon>Myrmicinae</taxon>
        <taxon>Atta</taxon>
    </lineage>
</organism>